<dbReference type="Pfam" id="PF04168">
    <property type="entry name" value="Alpha-E"/>
    <property type="match status" value="1"/>
</dbReference>
<organism evidence="2 3">
    <name type="scientific">Hydrobacter penzbergensis</name>
    <dbReference type="NCBI Taxonomy" id="1235997"/>
    <lineage>
        <taxon>Bacteria</taxon>
        <taxon>Pseudomonadati</taxon>
        <taxon>Bacteroidota</taxon>
        <taxon>Chitinophagia</taxon>
        <taxon>Chitinophagales</taxon>
        <taxon>Chitinophagaceae</taxon>
        <taxon>Hydrobacter</taxon>
    </lineage>
</organism>
<proteinExistence type="predicted"/>
<evidence type="ECO:0000259" key="1">
    <source>
        <dbReference type="Pfam" id="PF04168"/>
    </source>
</evidence>
<dbReference type="PANTHER" id="PTHR34595">
    <property type="entry name" value="BLR5612 PROTEIN"/>
    <property type="match status" value="1"/>
</dbReference>
<name>A0A8X8ID36_9BACT</name>
<protein>
    <submittedName>
        <fullName evidence="2">Uncharacterized conserved protein, Alpha-E superfamily</fullName>
    </submittedName>
</protein>
<accession>A0A8X8ID36</accession>
<dbReference type="RefSeq" id="WP_092723958.1">
    <property type="nucleotide sequence ID" value="NZ_FNNO01000008.1"/>
</dbReference>
<dbReference type="InterPro" id="IPR007296">
    <property type="entry name" value="DUF403"/>
</dbReference>
<reference evidence="2 3" key="1">
    <citation type="submission" date="2016-10" db="EMBL/GenBank/DDBJ databases">
        <authorList>
            <person name="Varghese N."/>
            <person name="Submissions S."/>
        </authorList>
    </citation>
    <scope>NUCLEOTIDE SEQUENCE [LARGE SCALE GENOMIC DNA]</scope>
    <source>
        <strain evidence="2 3">DSM 25353</strain>
    </source>
</reference>
<gene>
    <name evidence="2" type="ORF">SAMN05444410_108133</name>
</gene>
<sequence>MLSRIADSLFWLNRYMERAQGVLRVSYVRYILSLDKNIHHNLTWRPVLEIFAHLDEDEILHLENDAALALPKLITQTENANSVKNMVLHARENARGVQDYITKEVWEDVNGLYHMVNQPDLPERLAELNALQTLEMLSGKCVAYAGITDITMPRGQGWNFMNLGKYIERSLETIALTEKEYEHIGYNLAQERDVMQWRSLLLSLSGYELHLKNYRKGNINLNVLHQVIFNVDFPRSILYSFKRIRRYLNDIVKDNPSDETMLLVNSFCRLHSRIRYMDPEDIEKVDLKTFLMELRIELLKFSTQFGQLFFSYH</sequence>
<evidence type="ECO:0000313" key="2">
    <source>
        <dbReference type="EMBL" id="SDX04699.1"/>
    </source>
</evidence>
<feature type="domain" description="DUF403" evidence="1">
    <location>
        <begin position="1"/>
        <end position="310"/>
    </location>
</feature>
<dbReference type="EMBL" id="FNNO01000008">
    <property type="protein sequence ID" value="SDX04699.1"/>
    <property type="molecule type" value="Genomic_DNA"/>
</dbReference>
<dbReference type="Proteomes" id="UP000198711">
    <property type="component" value="Unassembled WGS sequence"/>
</dbReference>
<dbReference type="PANTHER" id="PTHR34595:SF7">
    <property type="entry name" value="SLL1039 PROTEIN"/>
    <property type="match status" value="1"/>
</dbReference>
<keyword evidence="3" id="KW-1185">Reference proteome</keyword>
<evidence type="ECO:0000313" key="3">
    <source>
        <dbReference type="Proteomes" id="UP000198711"/>
    </source>
</evidence>
<comment type="caution">
    <text evidence="2">The sequence shown here is derived from an EMBL/GenBank/DDBJ whole genome shotgun (WGS) entry which is preliminary data.</text>
</comment>
<dbReference type="AlphaFoldDB" id="A0A8X8ID36"/>
<dbReference type="InterPro" id="IPR051680">
    <property type="entry name" value="ATP-dep_Glu-Cys_Ligase-2"/>
</dbReference>